<dbReference type="AlphaFoldDB" id="R0H4U8"/>
<gene>
    <name evidence="2" type="ORF">CARUB_v10007071mg</name>
</gene>
<feature type="chain" id="PRO_5004342903" description="Neprosin domain-containing protein" evidence="1">
    <location>
        <begin position="21"/>
        <end position="147"/>
    </location>
</feature>
<reference evidence="3" key="1">
    <citation type="journal article" date="2013" name="Nat. Genet.">
        <title>The Capsella rubella genome and the genomic consequences of rapid mating system evolution.</title>
        <authorList>
            <person name="Slotte T."/>
            <person name="Hazzouri K.M."/>
            <person name="Agren J.A."/>
            <person name="Koenig D."/>
            <person name="Maumus F."/>
            <person name="Guo Y.L."/>
            <person name="Steige K."/>
            <person name="Platts A.E."/>
            <person name="Escobar J.S."/>
            <person name="Newman L.K."/>
            <person name="Wang W."/>
            <person name="Mandakova T."/>
            <person name="Vello E."/>
            <person name="Smith L.M."/>
            <person name="Henz S.R."/>
            <person name="Steffen J."/>
            <person name="Takuno S."/>
            <person name="Brandvain Y."/>
            <person name="Coop G."/>
            <person name="Andolfatto P."/>
            <person name="Hu T.T."/>
            <person name="Blanchette M."/>
            <person name="Clark R.M."/>
            <person name="Quesneville H."/>
            <person name="Nordborg M."/>
            <person name="Gaut B.S."/>
            <person name="Lysak M.A."/>
            <person name="Jenkins J."/>
            <person name="Grimwood J."/>
            <person name="Chapman J."/>
            <person name="Prochnik S."/>
            <person name="Shu S."/>
            <person name="Rokhsar D."/>
            <person name="Schmutz J."/>
            <person name="Weigel D."/>
            <person name="Wright S.I."/>
        </authorList>
    </citation>
    <scope>NUCLEOTIDE SEQUENCE [LARGE SCALE GENOMIC DNA]</scope>
    <source>
        <strain evidence="3">cv. Monte Gargano</strain>
    </source>
</reference>
<dbReference type="KEGG" id="crb:17880234"/>
<name>R0H4U8_9BRAS</name>
<keyword evidence="1" id="KW-0732">Signal</keyword>
<dbReference type="Proteomes" id="UP000029121">
    <property type="component" value="Unassembled WGS sequence"/>
</dbReference>
<organism evidence="2 3">
    <name type="scientific">Capsella rubella</name>
    <dbReference type="NCBI Taxonomy" id="81985"/>
    <lineage>
        <taxon>Eukaryota</taxon>
        <taxon>Viridiplantae</taxon>
        <taxon>Streptophyta</taxon>
        <taxon>Embryophyta</taxon>
        <taxon>Tracheophyta</taxon>
        <taxon>Spermatophyta</taxon>
        <taxon>Magnoliopsida</taxon>
        <taxon>eudicotyledons</taxon>
        <taxon>Gunneridae</taxon>
        <taxon>Pentapetalae</taxon>
        <taxon>rosids</taxon>
        <taxon>malvids</taxon>
        <taxon>Brassicales</taxon>
        <taxon>Brassicaceae</taxon>
        <taxon>Camelineae</taxon>
        <taxon>Capsella</taxon>
    </lineage>
</organism>
<evidence type="ECO:0000313" key="2">
    <source>
        <dbReference type="EMBL" id="EOA18518.1"/>
    </source>
</evidence>
<dbReference type="EMBL" id="KB870811">
    <property type="protein sequence ID" value="EOA18518.1"/>
    <property type="molecule type" value="Genomic_DNA"/>
</dbReference>
<dbReference type="OrthoDB" id="1023482at2759"/>
<evidence type="ECO:0008006" key="4">
    <source>
        <dbReference type="Google" id="ProtNLM"/>
    </source>
</evidence>
<accession>R0H4U8</accession>
<evidence type="ECO:0000313" key="3">
    <source>
        <dbReference type="Proteomes" id="UP000029121"/>
    </source>
</evidence>
<proteinExistence type="predicted"/>
<feature type="signal peptide" evidence="1">
    <location>
        <begin position="1"/>
        <end position="20"/>
    </location>
</feature>
<protein>
    <recommendedName>
        <fullName evidence="4">Neprosin domain-containing protein</fullName>
    </recommendedName>
</protein>
<sequence length="147" mass="17674">MSLSIFKLFILFLLIESSIAKYVSQPDDQDVNIVDYSSLFKEMIEGWQREATEKYPFRPDFENYDGFSFRQNRDQTYANRSFYIQDKAQAYVRQWTNYKPYRDLGDKIGVLWPTQDDDSCPEIEAMNLLTYMLHGLSRRKHILRWLE</sequence>
<keyword evidence="3" id="KW-1185">Reference proteome</keyword>
<evidence type="ECO:0000256" key="1">
    <source>
        <dbReference type="SAM" id="SignalP"/>
    </source>
</evidence>